<feature type="compositionally biased region" description="Basic and acidic residues" evidence="1">
    <location>
        <begin position="15"/>
        <end position="30"/>
    </location>
</feature>
<sequence length="65" mass="6894">MPNTDKNQSGGHSHPQKDNENNNDKGDTARTTDSSSGEVLGTGEKVKSHEGPKESFGSKGSKDNH</sequence>
<dbReference type="RefSeq" id="WP_162348708.1">
    <property type="nucleotide sequence ID" value="NZ_QOVG01000002.1"/>
</dbReference>
<feature type="compositionally biased region" description="Basic and acidic residues" evidence="1">
    <location>
        <begin position="44"/>
        <end position="53"/>
    </location>
</feature>
<comment type="caution">
    <text evidence="2">The sequence shown here is derived from an EMBL/GenBank/DDBJ whole genome shotgun (WGS) entry which is preliminary data.</text>
</comment>
<accession>A0ABX0A9F8</accession>
<feature type="compositionally biased region" description="Polar residues" evidence="1">
    <location>
        <begin position="1"/>
        <end position="11"/>
    </location>
</feature>
<gene>
    <name evidence="2" type="ORF">DT603_04835</name>
</gene>
<organism evidence="2 3">
    <name type="scientific">Pseudoxanthomonas gei</name>
    <dbReference type="NCBI Taxonomy" id="1383030"/>
    <lineage>
        <taxon>Bacteria</taxon>
        <taxon>Pseudomonadati</taxon>
        <taxon>Pseudomonadota</taxon>
        <taxon>Gammaproteobacteria</taxon>
        <taxon>Lysobacterales</taxon>
        <taxon>Lysobacteraceae</taxon>
        <taxon>Pseudoxanthomonas</taxon>
    </lineage>
</organism>
<evidence type="ECO:0000313" key="2">
    <source>
        <dbReference type="EMBL" id="NDK38164.1"/>
    </source>
</evidence>
<evidence type="ECO:0008006" key="4">
    <source>
        <dbReference type="Google" id="ProtNLM"/>
    </source>
</evidence>
<protein>
    <recommendedName>
        <fullName evidence="4">Stress-induced acidophilic repeat motif-containing protein</fullName>
    </recommendedName>
</protein>
<dbReference type="EMBL" id="QOVG01000002">
    <property type="protein sequence ID" value="NDK38164.1"/>
    <property type="molecule type" value="Genomic_DNA"/>
</dbReference>
<proteinExistence type="predicted"/>
<dbReference type="Proteomes" id="UP001429354">
    <property type="component" value="Unassembled WGS sequence"/>
</dbReference>
<evidence type="ECO:0000313" key="3">
    <source>
        <dbReference type="Proteomes" id="UP001429354"/>
    </source>
</evidence>
<keyword evidence="3" id="KW-1185">Reference proteome</keyword>
<feature type="region of interest" description="Disordered" evidence="1">
    <location>
        <begin position="1"/>
        <end position="65"/>
    </location>
</feature>
<name>A0ABX0A9F8_9GAMM</name>
<reference evidence="2 3" key="1">
    <citation type="submission" date="2018-07" db="EMBL/GenBank/DDBJ databases">
        <title>Whole genome Sequencing of Pseudoxanthomonas gei KCTC 32298 (T).</title>
        <authorList>
            <person name="Kumar S."/>
            <person name="Bansal K."/>
            <person name="Kaur A."/>
            <person name="Patil P."/>
            <person name="Sharma S."/>
            <person name="Patil P.B."/>
        </authorList>
    </citation>
    <scope>NUCLEOTIDE SEQUENCE [LARGE SCALE GENOMIC DNA]</scope>
    <source>
        <strain evidence="2 3">KCTC 32298</strain>
    </source>
</reference>
<evidence type="ECO:0000256" key="1">
    <source>
        <dbReference type="SAM" id="MobiDB-lite"/>
    </source>
</evidence>